<accession>A0ACC1RR51</accession>
<reference evidence="1" key="1">
    <citation type="submission" date="2022-07" db="EMBL/GenBank/DDBJ databases">
        <title>Genome Sequence of Phlebia brevispora.</title>
        <authorList>
            <person name="Buettner E."/>
        </authorList>
    </citation>
    <scope>NUCLEOTIDE SEQUENCE</scope>
    <source>
        <strain evidence="1">MPL23</strain>
    </source>
</reference>
<evidence type="ECO:0000313" key="1">
    <source>
        <dbReference type="EMBL" id="KAJ3524632.1"/>
    </source>
</evidence>
<sequence>MLGFKLEMPRREESLQGKTRPIYLDMQATTPVDPRVLDAMLPYMTDQYGNPHSRTHAYGWEAEKAVEDARKHIADLIGADPKDIVFTSGATESNNMALKGVAHFHKERKRHIITTQTEHKCVLDSCRKLQEEGFDVTYLPVQHNGVIRLDELEAAIRPDTAIVSIMAVNNETGVIQPIKEIGDIVRQHRGVYFHTDAAQAAGKIPIDVNEMNVDLMSLSGHKLYGPKGIGACYVRRRPRVRLEPIINGGGQERGLRSGTLATPLVVGMGEAARICKQEMTRDHTWIKHLSDMLVTKINARVEHVVRNGDPNGYPGCVNLSFAYVEGESLLMALKDVALSSGSACTSASLEPSYVLRALGAAEDMAHSSLRFGMGRFTTEAEIDFVVEKIVSVVQRLRDMSPLWEMVQEGIDISTIDWAQH</sequence>
<proteinExistence type="predicted"/>
<keyword evidence="2" id="KW-1185">Reference proteome</keyword>
<dbReference type="EMBL" id="JANHOG010002321">
    <property type="protein sequence ID" value="KAJ3524632.1"/>
    <property type="molecule type" value="Genomic_DNA"/>
</dbReference>
<comment type="caution">
    <text evidence="1">The sequence shown here is derived from an EMBL/GenBank/DDBJ whole genome shotgun (WGS) entry which is preliminary data.</text>
</comment>
<dbReference type="Proteomes" id="UP001148662">
    <property type="component" value="Unassembled WGS sequence"/>
</dbReference>
<organism evidence="1 2">
    <name type="scientific">Phlebia brevispora</name>
    <dbReference type="NCBI Taxonomy" id="194682"/>
    <lineage>
        <taxon>Eukaryota</taxon>
        <taxon>Fungi</taxon>
        <taxon>Dikarya</taxon>
        <taxon>Basidiomycota</taxon>
        <taxon>Agaricomycotina</taxon>
        <taxon>Agaricomycetes</taxon>
        <taxon>Polyporales</taxon>
        <taxon>Meruliaceae</taxon>
        <taxon>Phlebia</taxon>
    </lineage>
</organism>
<name>A0ACC1RR51_9APHY</name>
<gene>
    <name evidence="1" type="ORF">NM688_g8528</name>
</gene>
<evidence type="ECO:0000313" key="2">
    <source>
        <dbReference type="Proteomes" id="UP001148662"/>
    </source>
</evidence>
<protein>
    <submittedName>
        <fullName evidence="1">Uncharacterized protein</fullName>
    </submittedName>
</protein>